<evidence type="ECO:0000313" key="3">
    <source>
        <dbReference type="Proteomes" id="UP001249851"/>
    </source>
</evidence>
<dbReference type="EMBL" id="JARQWQ010000006">
    <property type="protein sequence ID" value="KAK2571317.1"/>
    <property type="molecule type" value="Genomic_DNA"/>
</dbReference>
<accession>A0AAD9R1J0</accession>
<evidence type="ECO:0000256" key="1">
    <source>
        <dbReference type="SAM" id="Phobius"/>
    </source>
</evidence>
<sequence>MSSPLTKLSSSSSIGCPGYSLNQSTVAFLPEKSDKAKSSSRINYRVVKIVLAALPIFLLLTLVIVLLILLTRSKPDLPMKNGIQFTKCNYSDEAKLVGLDSFLDELVRKYFELVPEKLGSKPGVTVEEIHRNFRPYDPRPSAIKNFTDGVRSLHETLEVIIGKANGSLLKLRENKAMYVAQQLLRHSVFGGPYNRDYYAGDWMFEPNMYCWQPICGVLSNLNEVIFYFMPGNLSGIEAIEQLLKKHNETFSQYIENLKLGVATGMVRSKESCTAGIIAIKRNYYDIAEKKEFGIFNTDLGKTILRKSFTKKITSKMNDTWYKTRGEGVHESLKRFLLVYLGEPLNRLIREVHGMVNLPLPFVYVNGVRDPSQPTTGRLPNGEPINISYSYVKLLSFFTSGKISPMELKKMGHQKLKALLDQAKELAKQYTGIEDVNSAVSQFRSILESRDMFFNDVAFPANESGDEAFMRCANAKGASVFCPVRWKTLQKWIDSTKQTASFLKPKIKPLFYDAPPNKTTASCGISARGEYNPTVCFHGYVENLGCKVSAYQTLPFFMDNFGPKYTEYTTTAHEQSPGHHLEVQGYAENFADDCDDIISWISSPNYLPSFTEGWATYVENPLMVEETDVYANLQDKNVLLQKYGMLKYQILAALRSVLDTSVNYFKMTRERAKQLYDEYAWDRGDLASKDITRYQSAPATVTSYMIGRETFVQLKKQAERELGSDFSIKEFHYQLLRQGEIPLTYMKMHIARFIECKKDSSKPGCKEILSSH</sequence>
<protein>
    <recommendedName>
        <fullName evidence="4">DUF885 domain-containing protein</fullName>
    </recommendedName>
</protein>
<dbReference type="InterPro" id="IPR010281">
    <property type="entry name" value="DUF885"/>
</dbReference>
<name>A0AAD9R1J0_ACRCE</name>
<keyword evidence="1" id="KW-0472">Membrane</keyword>
<keyword evidence="3" id="KW-1185">Reference proteome</keyword>
<dbReference type="PANTHER" id="PTHR33361">
    <property type="entry name" value="GLR0591 PROTEIN"/>
    <property type="match status" value="1"/>
</dbReference>
<proteinExistence type="predicted"/>
<comment type="caution">
    <text evidence="2">The sequence shown here is derived from an EMBL/GenBank/DDBJ whole genome shotgun (WGS) entry which is preliminary data.</text>
</comment>
<dbReference type="AlphaFoldDB" id="A0AAD9R1J0"/>
<evidence type="ECO:0000313" key="2">
    <source>
        <dbReference type="EMBL" id="KAK2571317.1"/>
    </source>
</evidence>
<reference evidence="2" key="1">
    <citation type="journal article" date="2023" name="G3 (Bethesda)">
        <title>Whole genome assembly and annotation of the endangered Caribbean coral Acropora cervicornis.</title>
        <authorList>
            <person name="Selwyn J.D."/>
            <person name="Vollmer S.V."/>
        </authorList>
    </citation>
    <scope>NUCLEOTIDE SEQUENCE</scope>
    <source>
        <strain evidence="2">K2</strain>
    </source>
</reference>
<keyword evidence="1" id="KW-1133">Transmembrane helix</keyword>
<dbReference type="PANTHER" id="PTHR33361:SF2">
    <property type="entry name" value="DUF885 DOMAIN-CONTAINING PROTEIN"/>
    <property type="match status" value="1"/>
</dbReference>
<keyword evidence="1" id="KW-0812">Transmembrane</keyword>
<dbReference type="Pfam" id="PF05960">
    <property type="entry name" value="DUF885"/>
    <property type="match status" value="1"/>
</dbReference>
<gene>
    <name evidence="2" type="ORF">P5673_003897</name>
</gene>
<feature type="transmembrane region" description="Helical" evidence="1">
    <location>
        <begin position="46"/>
        <end position="70"/>
    </location>
</feature>
<evidence type="ECO:0008006" key="4">
    <source>
        <dbReference type="Google" id="ProtNLM"/>
    </source>
</evidence>
<organism evidence="2 3">
    <name type="scientific">Acropora cervicornis</name>
    <name type="common">Staghorn coral</name>
    <dbReference type="NCBI Taxonomy" id="6130"/>
    <lineage>
        <taxon>Eukaryota</taxon>
        <taxon>Metazoa</taxon>
        <taxon>Cnidaria</taxon>
        <taxon>Anthozoa</taxon>
        <taxon>Hexacorallia</taxon>
        <taxon>Scleractinia</taxon>
        <taxon>Astrocoeniina</taxon>
        <taxon>Acroporidae</taxon>
        <taxon>Acropora</taxon>
    </lineage>
</organism>
<reference evidence="2" key="2">
    <citation type="journal article" date="2023" name="Science">
        <title>Genomic signatures of disease resistance in endangered staghorn corals.</title>
        <authorList>
            <person name="Vollmer S.V."/>
            <person name="Selwyn J.D."/>
            <person name="Despard B.A."/>
            <person name="Roesel C.L."/>
        </authorList>
    </citation>
    <scope>NUCLEOTIDE SEQUENCE</scope>
    <source>
        <strain evidence="2">K2</strain>
    </source>
</reference>
<dbReference type="Proteomes" id="UP001249851">
    <property type="component" value="Unassembled WGS sequence"/>
</dbReference>